<dbReference type="GO" id="GO:0005524">
    <property type="term" value="F:ATP binding"/>
    <property type="evidence" value="ECO:0007669"/>
    <property type="project" value="UniProtKB-KW"/>
</dbReference>
<dbReference type="InterPro" id="IPR017900">
    <property type="entry name" value="4Fe4S_Fe_S_CS"/>
</dbReference>
<dbReference type="InterPro" id="IPR017896">
    <property type="entry name" value="4Fe4S_Fe-S-bd"/>
</dbReference>
<dbReference type="PROSITE" id="PS51379">
    <property type="entry name" value="4FE4S_FER_2"/>
    <property type="match status" value="2"/>
</dbReference>
<name>A0ABS8HUU4_9FIRM</name>
<dbReference type="RefSeq" id="WP_229535473.1">
    <property type="nucleotide sequence ID" value="NZ_JAJHJB010000017.1"/>
</dbReference>
<reference evidence="5" key="1">
    <citation type="submission" date="2021-11" db="EMBL/GenBank/DDBJ databases">
        <title>Description of a new species Pelosinus isolated from the bottom sediments of Lake Baikal.</title>
        <authorList>
            <person name="Zakharyuk A."/>
        </authorList>
    </citation>
    <scope>NUCLEOTIDE SEQUENCE</scope>
    <source>
        <strain evidence="5">Bkl1</strain>
    </source>
</reference>
<dbReference type="CDD" id="cd03110">
    <property type="entry name" value="SIMIBI_bact_arch"/>
    <property type="match status" value="1"/>
</dbReference>
<dbReference type="SUPFAM" id="SSF52540">
    <property type="entry name" value="P-loop containing nucleoside triphosphate hydrolases"/>
    <property type="match status" value="1"/>
</dbReference>
<keyword evidence="2" id="KW-0408">Iron</keyword>
<dbReference type="PANTHER" id="PTHR43534:SF1">
    <property type="entry name" value="4FE-4S CLUSTER CONTAINING PARA FAMILY ATPASE PROTEIN"/>
    <property type="match status" value="1"/>
</dbReference>
<dbReference type="PROSITE" id="PS00198">
    <property type="entry name" value="4FE4S_FER_1"/>
    <property type="match status" value="1"/>
</dbReference>
<keyword evidence="5" id="KW-0547">Nucleotide-binding</keyword>
<dbReference type="EMBL" id="JAJHJB010000017">
    <property type="protein sequence ID" value="MCC5466304.1"/>
    <property type="molecule type" value="Genomic_DNA"/>
</dbReference>
<keyword evidence="6" id="KW-1185">Reference proteome</keyword>
<dbReference type="PANTHER" id="PTHR43534">
    <property type="entry name" value="MIND SUPERFAMILY P-LOOP ATPASE CONTAINING AN INSERTED FERREDOXIN DOMAIN"/>
    <property type="match status" value="1"/>
</dbReference>
<dbReference type="Gene3D" id="3.30.70.20">
    <property type="match status" value="1"/>
</dbReference>
<dbReference type="Pfam" id="PF01656">
    <property type="entry name" value="CbiA"/>
    <property type="match status" value="1"/>
</dbReference>
<dbReference type="InterPro" id="IPR002586">
    <property type="entry name" value="CobQ/CobB/MinD/ParA_Nub-bd_dom"/>
</dbReference>
<keyword evidence="1" id="KW-0479">Metal-binding</keyword>
<proteinExistence type="predicted"/>
<dbReference type="Proteomes" id="UP001165492">
    <property type="component" value="Unassembled WGS sequence"/>
</dbReference>
<gene>
    <name evidence="5" type="ORF">LMF89_13170</name>
</gene>
<feature type="domain" description="4Fe-4S ferredoxin-type" evidence="4">
    <location>
        <begin position="93"/>
        <end position="114"/>
    </location>
</feature>
<evidence type="ECO:0000313" key="6">
    <source>
        <dbReference type="Proteomes" id="UP001165492"/>
    </source>
</evidence>
<evidence type="ECO:0000256" key="2">
    <source>
        <dbReference type="ARBA" id="ARBA00023004"/>
    </source>
</evidence>
<organism evidence="5 6">
    <name type="scientific">Pelosinus baikalensis</name>
    <dbReference type="NCBI Taxonomy" id="2892015"/>
    <lineage>
        <taxon>Bacteria</taxon>
        <taxon>Bacillati</taxon>
        <taxon>Bacillota</taxon>
        <taxon>Negativicutes</taxon>
        <taxon>Selenomonadales</taxon>
        <taxon>Sporomusaceae</taxon>
        <taxon>Pelosinus</taxon>
    </lineage>
</organism>
<dbReference type="Gene3D" id="3.40.50.300">
    <property type="entry name" value="P-loop containing nucleotide triphosphate hydrolases"/>
    <property type="match status" value="1"/>
</dbReference>
<protein>
    <submittedName>
        <fullName evidence="5">ATP-binding protein</fullName>
    </submittedName>
</protein>
<dbReference type="Pfam" id="PF00037">
    <property type="entry name" value="Fer4"/>
    <property type="match status" value="1"/>
</dbReference>
<feature type="domain" description="4Fe-4S ferredoxin-type" evidence="4">
    <location>
        <begin position="59"/>
        <end position="88"/>
    </location>
</feature>
<sequence>MKELVIVSGKGGTGKTSISAALAFLSSQKVLIDCDVDAANLHLVSGAIIRETHEFKAGFEPNVDENKCTSCGQCTDLCRFGAITAGVITTPLNCEGCGVCAFNCPEHAISMLEKQAGHWFFADTHLGQLIYAELGLSVENSGKLVSKVRQEGKKIAKAKKFPLMITDGPPGIGCPAIAALSGASLALAVVEPSLSSIHDLKRLVDLVAHFKIPLAVCINKSTLHRENTREIIAWCHSKAIPIMGQLPYSDAFRIAVQSGKTVLEMEDAAVIEEMTKLWHNLAKRLEVSITESNIGFFRRKLNIFQ</sequence>
<evidence type="ECO:0000313" key="5">
    <source>
        <dbReference type="EMBL" id="MCC5466304.1"/>
    </source>
</evidence>
<dbReference type="InterPro" id="IPR027417">
    <property type="entry name" value="P-loop_NTPase"/>
</dbReference>
<keyword evidence="5" id="KW-0067">ATP-binding</keyword>
<evidence type="ECO:0000256" key="1">
    <source>
        <dbReference type="ARBA" id="ARBA00022723"/>
    </source>
</evidence>
<keyword evidence="3" id="KW-0411">Iron-sulfur</keyword>
<evidence type="ECO:0000256" key="3">
    <source>
        <dbReference type="ARBA" id="ARBA00023014"/>
    </source>
</evidence>
<comment type="caution">
    <text evidence="5">The sequence shown here is derived from an EMBL/GenBank/DDBJ whole genome shotgun (WGS) entry which is preliminary data.</text>
</comment>
<accession>A0ABS8HUU4</accession>
<evidence type="ECO:0000259" key="4">
    <source>
        <dbReference type="PROSITE" id="PS51379"/>
    </source>
</evidence>